<dbReference type="GO" id="GO:0016779">
    <property type="term" value="F:nucleotidyltransferase activity"/>
    <property type="evidence" value="ECO:0007669"/>
    <property type="project" value="UniProtKB-KW"/>
</dbReference>
<dbReference type="Pfam" id="PF01467">
    <property type="entry name" value="CTP_transf_like"/>
    <property type="match status" value="1"/>
</dbReference>
<evidence type="ECO:0000313" key="5">
    <source>
        <dbReference type="Proteomes" id="UP000030512"/>
    </source>
</evidence>
<dbReference type="STRING" id="1538553.JT25_011535"/>
<dbReference type="InterPro" id="IPR015797">
    <property type="entry name" value="NUDIX_hydrolase-like_dom_sf"/>
</dbReference>
<dbReference type="CDD" id="cd18873">
    <property type="entry name" value="NUDIX_NadM_like"/>
    <property type="match status" value="1"/>
</dbReference>
<dbReference type="PANTHER" id="PTHR21342">
    <property type="entry name" value="PHOSPHOPANTETHEINE ADENYLYLTRANSFERASE"/>
    <property type="match status" value="1"/>
</dbReference>
<dbReference type="PROSITE" id="PS51462">
    <property type="entry name" value="NUDIX"/>
    <property type="match status" value="1"/>
</dbReference>
<dbReference type="Pfam" id="PF00293">
    <property type="entry name" value="NUDIX"/>
    <property type="match status" value="1"/>
</dbReference>
<sequence>MMPKYQKAIVIGRYQIYHKGHEQLTKQALEIADEVLVIVGSSFQSRNIRNPFKWSERAAMITATLPESDQARLRFLPVRDYYDDTLWNADVRRQVAECVFDDERVALVGFKKDDTTYYLDNFPDWSMVEIESELDIDATALRSQFFAAESAGTALANIASRISIPVREFLNDWSKSPEYTVLKAEYAKIDQENQVYAGIPWDIIATTVDALVTVNGHVLLGKRKHYPGKGLWAIPGGFLEKRESLLQGAIRELKEETSLNVTDAILRHCLERVNVFAHPRRSCRGRVITHAHHFALEKLFLDVETWPEINAADDLETVAWVPFAQISAMEEDLFEDHFAILCNFLPICM</sequence>
<keyword evidence="5" id="KW-1185">Reference proteome</keyword>
<dbReference type="Proteomes" id="UP000030512">
    <property type="component" value="Chromosome"/>
</dbReference>
<name>A0A126T4V8_9GAMM</name>
<organism evidence="4 5">
    <name type="scientific">Methylomonas denitrificans</name>
    <dbReference type="NCBI Taxonomy" id="1538553"/>
    <lineage>
        <taxon>Bacteria</taxon>
        <taxon>Pseudomonadati</taxon>
        <taxon>Pseudomonadota</taxon>
        <taxon>Gammaproteobacteria</taxon>
        <taxon>Methylococcales</taxon>
        <taxon>Methylococcaceae</taxon>
        <taxon>Methylomonas</taxon>
    </lineage>
</organism>
<dbReference type="InterPro" id="IPR004821">
    <property type="entry name" value="Cyt_trans-like"/>
</dbReference>
<dbReference type="RefSeq" id="WP_036273865.1">
    <property type="nucleotide sequence ID" value="NZ_CP014476.1"/>
</dbReference>
<evidence type="ECO:0000259" key="3">
    <source>
        <dbReference type="PROSITE" id="PS51462"/>
    </source>
</evidence>
<proteinExistence type="predicted"/>
<dbReference type="PANTHER" id="PTHR21342:SF0">
    <property type="entry name" value="BIFUNCTIONAL NMN ADENYLYLTRANSFERASE_NUDIX HYDROLASE"/>
    <property type="match status" value="1"/>
</dbReference>
<keyword evidence="2" id="KW-0548">Nucleotidyltransferase</keyword>
<dbReference type="SUPFAM" id="SSF52374">
    <property type="entry name" value="Nucleotidylyl transferase"/>
    <property type="match status" value="1"/>
</dbReference>
<gene>
    <name evidence="4" type="ORF">JT25_011535</name>
</gene>
<evidence type="ECO:0000313" key="4">
    <source>
        <dbReference type="EMBL" id="AMK77107.1"/>
    </source>
</evidence>
<dbReference type="InterPro" id="IPR000086">
    <property type="entry name" value="NUDIX_hydrolase_dom"/>
</dbReference>
<dbReference type="SUPFAM" id="SSF55811">
    <property type="entry name" value="Nudix"/>
    <property type="match status" value="1"/>
</dbReference>
<reference evidence="4 5" key="1">
    <citation type="journal article" date="2015" name="Environ. Microbiol.">
        <title>Methane oxidation coupled to nitrate reduction under hypoxia by the Gammaproteobacterium Methylomonas denitrificans, sp. nov. type strain FJG1.</title>
        <authorList>
            <person name="Kits K.D."/>
            <person name="Klotz M.G."/>
            <person name="Stein L.Y."/>
        </authorList>
    </citation>
    <scope>NUCLEOTIDE SEQUENCE [LARGE SCALE GENOMIC DNA]</scope>
    <source>
        <strain evidence="4 5">FJG1</strain>
    </source>
</reference>
<dbReference type="Gene3D" id="3.90.79.10">
    <property type="entry name" value="Nucleoside Triphosphate Pyrophosphohydrolase"/>
    <property type="match status" value="1"/>
</dbReference>
<dbReference type="KEGG" id="mdn:JT25_011535"/>
<dbReference type="OrthoDB" id="542521at2"/>
<dbReference type="EMBL" id="CP014476">
    <property type="protein sequence ID" value="AMK77107.1"/>
    <property type="molecule type" value="Genomic_DNA"/>
</dbReference>
<dbReference type="NCBIfam" id="TIGR00125">
    <property type="entry name" value="cyt_tran_rel"/>
    <property type="match status" value="1"/>
</dbReference>
<evidence type="ECO:0000256" key="2">
    <source>
        <dbReference type="ARBA" id="ARBA00022695"/>
    </source>
</evidence>
<dbReference type="Gene3D" id="3.40.50.620">
    <property type="entry name" value="HUPs"/>
    <property type="match status" value="1"/>
</dbReference>
<accession>A0A126T4V8</accession>
<dbReference type="AlphaFoldDB" id="A0A126T4V8"/>
<evidence type="ECO:0000256" key="1">
    <source>
        <dbReference type="ARBA" id="ARBA00022679"/>
    </source>
</evidence>
<protein>
    <recommendedName>
        <fullName evidence="3">Nudix hydrolase domain-containing protein</fullName>
    </recommendedName>
</protein>
<dbReference type="InterPro" id="IPR014729">
    <property type="entry name" value="Rossmann-like_a/b/a_fold"/>
</dbReference>
<keyword evidence="1" id="KW-0808">Transferase</keyword>
<feature type="domain" description="Nudix hydrolase" evidence="3">
    <location>
        <begin position="201"/>
        <end position="344"/>
    </location>
</feature>